<feature type="chain" id="PRO_5046720556" evidence="10">
    <location>
        <begin position="23"/>
        <end position="596"/>
    </location>
</feature>
<evidence type="ECO:0000256" key="1">
    <source>
        <dbReference type="ARBA" id="ARBA00001913"/>
    </source>
</evidence>
<dbReference type="EMBL" id="SADD01000001">
    <property type="protein sequence ID" value="RVU48540.1"/>
    <property type="molecule type" value="Genomic_DNA"/>
</dbReference>
<accession>A0ABY0CYM9</accession>
<dbReference type="InterPro" id="IPR012334">
    <property type="entry name" value="Pectin_lyas_fold"/>
</dbReference>
<keyword evidence="4" id="KW-0479">Metal-binding</keyword>
<feature type="compositionally biased region" description="Pro residues" evidence="9">
    <location>
        <begin position="85"/>
        <end position="94"/>
    </location>
</feature>
<feature type="domain" description="DUF1565" evidence="11">
    <location>
        <begin position="123"/>
        <end position="158"/>
    </location>
</feature>
<dbReference type="InterPro" id="IPR059226">
    <property type="entry name" value="Choice_anch_Q_dom"/>
</dbReference>
<feature type="compositionally biased region" description="Acidic residues" evidence="9">
    <location>
        <begin position="39"/>
        <end position="48"/>
    </location>
</feature>
<sequence>MQQRSFLLVLALTMAVACPSGDSPDSVNTPDASVPDDTGAQEDADSDPPVDGGSDGGNDAGDDAGTDSGTDGGTDSGTDSGTNPQPEPLGPRPTPGLMSTPAPSPECSTDGAQYYVANAPTNGDGSQASPFNTIQEALNLAMPGDTVWVMPGEYDVTTRTHTARDGTADERICLRAFDPDDRPVLTRAGEYGGEFFLIKHQYFVLDGFVLDGNYAADDFAARYENSDTPGGPRERAFRSMIAVTHWGTCNGSPESPSSSEVYYDYNGDHAIIRNVSMGHNQVDCLHIAADDVLVENSEIHHCLRGTFDTQVDSHCVAVTHARDVRLNHVDIHHCSGDSLQVDADIYNKCGTQQWDNLRIENTRLWTSALQGQHAGWNDGENPGENGIDTKTFETPEHRVLRPRVSLVNVEAFGWDNSGYISTRAVFNVKYRVDWTMDGINIHGNQYAFRIRGGYNNEPQGSATLQMANVLAYDNDNVARIERYVEDLHIYNSTFANNANLFQHADCPDDLCYEADTYEMFNSLFLGDLAVEGEGSTSNAGVTADCFVDAANHDYQLAAGCSAINAGVDVAEVVEDIAGNPRPAGAYDIGAYEHQAD</sequence>
<evidence type="ECO:0000256" key="10">
    <source>
        <dbReference type="SAM" id="SignalP"/>
    </source>
</evidence>
<comment type="subcellular location">
    <subcellularLocation>
        <location evidence="2">Secreted</location>
    </subcellularLocation>
</comment>
<protein>
    <submittedName>
        <fullName evidence="12">DUF1565 domain-containing protein</fullName>
    </submittedName>
</protein>
<feature type="region of interest" description="Disordered" evidence="9">
    <location>
        <begin position="18"/>
        <end position="129"/>
    </location>
</feature>
<dbReference type="SMART" id="SM00710">
    <property type="entry name" value="PbH1"/>
    <property type="match status" value="5"/>
</dbReference>
<keyword evidence="5 10" id="KW-0732">Signal</keyword>
<evidence type="ECO:0000256" key="7">
    <source>
        <dbReference type="ARBA" id="ARBA00023239"/>
    </source>
</evidence>
<evidence type="ECO:0000313" key="12">
    <source>
        <dbReference type="EMBL" id="RVU48540.1"/>
    </source>
</evidence>
<keyword evidence="6" id="KW-0106">Calcium</keyword>
<keyword evidence="3" id="KW-0964">Secreted</keyword>
<evidence type="ECO:0000256" key="6">
    <source>
        <dbReference type="ARBA" id="ARBA00022837"/>
    </source>
</evidence>
<comment type="caution">
    <text evidence="12">The sequence shown here is derived from an EMBL/GenBank/DDBJ whole genome shotgun (WGS) entry which is preliminary data.</text>
</comment>
<keyword evidence="13" id="KW-1185">Reference proteome</keyword>
<feature type="signal peptide" evidence="10">
    <location>
        <begin position="1"/>
        <end position="22"/>
    </location>
</feature>
<dbReference type="Proteomes" id="UP000282926">
    <property type="component" value="Unassembled WGS sequence"/>
</dbReference>
<dbReference type="SUPFAM" id="SSF51126">
    <property type="entry name" value="Pectin lyase-like"/>
    <property type="match status" value="1"/>
</dbReference>
<dbReference type="InterPro" id="IPR006626">
    <property type="entry name" value="PbH1"/>
</dbReference>
<keyword evidence="7" id="KW-0456">Lyase</keyword>
<dbReference type="InterPro" id="IPR052052">
    <property type="entry name" value="Polysaccharide_Lyase_9"/>
</dbReference>
<evidence type="ECO:0000256" key="9">
    <source>
        <dbReference type="SAM" id="MobiDB-lite"/>
    </source>
</evidence>
<feature type="compositionally biased region" description="Polar residues" evidence="9">
    <location>
        <begin position="119"/>
        <end position="129"/>
    </location>
</feature>
<evidence type="ECO:0000313" key="13">
    <source>
        <dbReference type="Proteomes" id="UP000282926"/>
    </source>
</evidence>
<dbReference type="InterPro" id="IPR011459">
    <property type="entry name" value="DUF1565"/>
</dbReference>
<name>A0ABY0CYM9_9DELT</name>
<comment type="cofactor">
    <cofactor evidence="1">
        <name>Ca(2+)</name>
        <dbReference type="ChEBI" id="CHEBI:29108"/>
    </cofactor>
</comment>
<dbReference type="InterPro" id="IPR011050">
    <property type="entry name" value="Pectin_lyase_fold/virulence"/>
</dbReference>
<dbReference type="Pfam" id="PF07602">
    <property type="entry name" value="DUF1565"/>
    <property type="match status" value="1"/>
</dbReference>
<reference evidence="12 13" key="1">
    <citation type="submission" date="2019-01" db="EMBL/GenBank/DDBJ databases">
        <title>Lujinxingia litoralis gen. nov., sp. nov. and Lujinxingia sediminis gen. nov., sp. nov., new members in the order Bradymonadales, isolated from coastal sediment.</title>
        <authorList>
            <person name="Li C.-M."/>
        </authorList>
    </citation>
    <scope>NUCLEOTIDE SEQUENCE [LARGE SCALE GENOMIC DNA]</scope>
    <source>
        <strain evidence="12 13">SEH01</strain>
    </source>
</reference>
<gene>
    <name evidence="12" type="ORF">EA187_03660</name>
</gene>
<comment type="similarity">
    <text evidence="8">Belongs to the polysaccharide lyase 9 family.</text>
</comment>
<proteinExistence type="inferred from homology"/>
<dbReference type="NCBIfam" id="NF041518">
    <property type="entry name" value="choice_anch_Q"/>
    <property type="match status" value="1"/>
</dbReference>
<evidence type="ECO:0000256" key="2">
    <source>
        <dbReference type="ARBA" id="ARBA00004613"/>
    </source>
</evidence>
<evidence type="ECO:0000256" key="3">
    <source>
        <dbReference type="ARBA" id="ARBA00022525"/>
    </source>
</evidence>
<evidence type="ECO:0000259" key="11">
    <source>
        <dbReference type="Pfam" id="PF07602"/>
    </source>
</evidence>
<evidence type="ECO:0000256" key="5">
    <source>
        <dbReference type="ARBA" id="ARBA00022729"/>
    </source>
</evidence>
<dbReference type="Gene3D" id="2.160.20.10">
    <property type="entry name" value="Single-stranded right-handed beta-helix, Pectin lyase-like"/>
    <property type="match status" value="1"/>
</dbReference>
<evidence type="ECO:0000256" key="8">
    <source>
        <dbReference type="ARBA" id="ARBA00038263"/>
    </source>
</evidence>
<organism evidence="12 13">
    <name type="scientific">Lujinxingia sediminis</name>
    <dbReference type="NCBI Taxonomy" id="2480984"/>
    <lineage>
        <taxon>Bacteria</taxon>
        <taxon>Deltaproteobacteria</taxon>
        <taxon>Bradymonadales</taxon>
        <taxon>Lujinxingiaceae</taxon>
        <taxon>Lujinxingia</taxon>
    </lineage>
</organism>
<dbReference type="PROSITE" id="PS51257">
    <property type="entry name" value="PROKAR_LIPOPROTEIN"/>
    <property type="match status" value="1"/>
</dbReference>
<evidence type="ECO:0000256" key="4">
    <source>
        <dbReference type="ARBA" id="ARBA00022723"/>
    </source>
</evidence>
<dbReference type="PANTHER" id="PTHR40088">
    <property type="entry name" value="PECTATE LYASE (EUROFUNG)"/>
    <property type="match status" value="1"/>
</dbReference>
<dbReference type="PANTHER" id="PTHR40088:SF1">
    <property type="entry name" value="PECTATE LYASE PEL9"/>
    <property type="match status" value="1"/>
</dbReference>
<dbReference type="RefSeq" id="WP_127779212.1">
    <property type="nucleotide sequence ID" value="NZ_SADD01000001.1"/>
</dbReference>